<dbReference type="AlphaFoldDB" id="A0AAV4SWU8"/>
<comment type="caution">
    <text evidence="1">The sequence shown here is derived from an EMBL/GenBank/DDBJ whole genome shotgun (WGS) entry which is preliminary data.</text>
</comment>
<evidence type="ECO:0000313" key="2">
    <source>
        <dbReference type="Proteomes" id="UP001054945"/>
    </source>
</evidence>
<protein>
    <submittedName>
        <fullName evidence="1">Uncharacterized protein</fullName>
    </submittedName>
</protein>
<name>A0AAV4SWU8_CAEEX</name>
<reference evidence="1 2" key="1">
    <citation type="submission" date="2021-06" db="EMBL/GenBank/DDBJ databases">
        <title>Caerostris extrusa draft genome.</title>
        <authorList>
            <person name="Kono N."/>
            <person name="Arakawa K."/>
        </authorList>
    </citation>
    <scope>NUCLEOTIDE SEQUENCE [LARGE SCALE GENOMIC DNA]</scope>
</reference>
<keyword evidence="2" id="KW-1185">Reference proteome</keyword>
<dbReference type="Proteomes" id="UP001054945">
    <property type="component" value="Unassembled WGS sequence"/>
</dbReference>
<gene>
    <name evidence="1" type="ORF">CEXT_733731</name>
</gene>
<sequence>MDDVNLLGATFADIDWKNTGFSETTFTHVFLHPSPCVLVLCILRVQMVHEPIIPATLNPSPSPIISAQSRDSSLLLYAVSGKSYLILETIRRSQRIMEKNSALVF</sequence>
<accession>A0AAV4SWU8</accession>
<organism evidence="1 2">
    <name type="scientific">Caerostris extrusa</name>
    <name type="common">Bark spider</name>
    <name type="synonym">Caerostris bankana</name>
    <dbReference type="NCBI Taxonomy" id="172846"/>
    <lineage>
        <taxon>Eukaryota</taxon>
        <taxon>Metazoa</taxon>
        <taxon>Ecdysozoa</taxon>
        <taxon>Arthropoda</taxon>
        <taxon>Chelicerata</taxon>
        <taxon>Arachnida</taxon>
        <taxon>Araneae</taxon>
        <taxon>Araneomorphae</taxon>
        <taxon>Entelegynae</taxon>
        <taxon>Araneoidea</taxon>
        <taxon>Araneidae</taxon>
        <taxon>Caerostris</taxon>
    </lineage>
</organism>
<dbReference type="EMBL" id="BPLR01010006">
    <property type="protein sequence ID" value="GIY36063.1"/>
    <property type="molecule type" value="Genomic_DNA"/>
</dbReference>
<evidence type="ECO:0000313" key="1">
    <source>
        <dbReference type="EMBL" id="GIY36063.1"/>
    </source>
</evidence>
<proteinExistence type="predicted"/>